<keyword evidence="5" id="KW-1185">Reference proteome</keyword>
<dbReference type="InterPro" id="IPR036390">
    <property type="entry name" value="WH_DNA-bd_sf"/>
</dbReference>
<accession>A0A937FAI3</accession>
<feature type="domain" description="HTH deoR-type" evidence="3">
    <location>
        <begin position="3"/>
        <end position="58"/>
    </location>
</feature>
<keyword evidence="2" id="KW-0804">Transcription</keyword>
<reference evidence="4" key="1">
    <citation type="submission" date="2021-01" db="EMBL/GenBank/DDBJ databases">
        <title>Fulvivirga kasyanovii gen. nov., sp nov., a novel member of the phylum Bacteroidetes isolated from seawater in a mussel farm.</title>
        <authorList>
            <person name="Zhao L.-H."/>
            <person name="Wang Z.-J."/>
        </authorList>
    </citation>
    <scope>NUCLEOTIDE SEQUENCE</scope>
    <source>
        <strain evidence="4">2943</strain>
    </source>
</reference>
<dbReference type="SUPFAM" id="SSF46785">
    <property type="entry name" value="Winged helix' DNA-binding domain"/>
    <property type="match status" value="1"/>
</dbReference>
<dbReference type="Pfam" id="PF13280">
    <property type="entry name" value="WYL"/>
    <property type="match status" value="1"/>
</dbReference>
<dbReference type="PANTHER" id="PTHR34580:SF3">
    <property type="entry name" value="PROTEIN PAFB"/>
    <property type="match status" value="1"/>
</dbReference>
<dbReference type="Proteomes" id="UP000659388">
    <property type="component" value="Unassembled WGS sequence"/>
</dbReference>
<dbReference type="PROSITE" id="PS51000">
    <property type="entry name" value="HTH_DEOR_2"/>
    <property type="match status" value="1"/>
</dbReference>
<dbReference type="EMBL" id="JAESIY010000006">
    <property type="protein sequence ID" value="MBL3657028.1"/>
    <property type="molecule type" value="Genomic_DNA"/>
</dbReference>
<dbReference type="RefSeq" id="WP_202244822.1">
    <property type="nucleotide sequence ID" value="NZ_JAESIY010000006.1"/>
</dbReference>
<dbReference type="Gene3D" id="1.10.10.10">
    <property type="entry name" value="Winged helix-like DNA-binding domain superfamily/Winged helix DNA-binding domain"/>
    <property type="match status" value="1"/>
</dbReference>
<dbReference type="Pfam" id="PF08279">
    <property type="entry name" value="HTH_11"/>
    <property type="match status" value="1"/>
</dbReference>
<protein>
    <submittedName>
        <fullName evidence="4">YafY family transcriptional regulator</fullName>
    </submittedName>
</protein>
<keyword evidence="1" id="KW-0805">Transcription regulation</keyword>
<dbReference type="PIRSF" id="PIRSF016838">
    <property type="entry name" value="PafC"/>
    <property type="match status" value="1"/>
</dbReference>
<dbReference type="InterPro" id="IPR028349">
    <property type="entry name" value="PafC-like"/>
</dbReference>
<dbReference type="InterPro" id="IPR001034">
    <property type="entry name" value="DeoR_HTH"/>
</dbReference>
<dbReference type="PROSITE" id="PS52050">
    <property type="entry name" value="WYL"/>
    <property type="match status" value="1"/>
</dbReference>
<dbReference type="InterPro" id="IPR026881">
    <property type="entry name" value="WYL_dom"/>
</dbReference>
<dbReference type="GO" id="GO:0003700">
    <property type="term" value="F:DNA-binding transcription factor activity"/>
    <property type="evidence" value="ECO:0007669"/>
    <property type="project" value="InterPro"/>
</dbReference>
<comment type="caution">
    <text evidence="4">The sequence shown here is derived from an EMBL/GenBank/DDBJ whole genome shotgun (WGS) entry which is preliminary data.</text>
</comment>
<evidence type="ECO:0000313" key="4">
    <source>
        <dbReference type="EMBL" id="MBL3657028.1"/>
    </source>
</evidence>
<name>A0A937FAI3_9BACT</name>
<evidence type="ECO:0000256" key="1">
    <source>
        <dbReference type="ARBA" id="ARBA00023015"/>
    </source>
</evidence>
<proteinExistence type="predicted"/>
<evidence type="ECO:0000256" key="2">
    <source>
        <dbReference type="ARBA" id="ARBA00023163"/>
    </source>
</evidence>
<dbReference type="InterPro" id="IPR036388">
    <property type="entry name" value="WH-like_DNA-bd_sf"/>
</dbReference>
<organism evidence="4 5">
    <name type="scientific">Fulvivirga sediminis</name>
    <dbReference type="NCBI Taxonomy" id="2803949"/>
    <lineage>
        <taxon>Bacteria</taxon>
        <taxon>Pseudomonadati</taxon>
        <taxon>Bacteroidota</taxon>
        <taxon>Cytophagia</taxon>
        <taxon>Cytophagales</taxon>
        <taxon>Fulvivirgaceae</taxon>
        <taxon>Fulvivirga</taxon>
    </lineage>
</organism>
<gene>
    <name evidence="4" type="ORF">JL102_12850</name>
</gene>
<dbReference type="InterPro" id="IPR051534">
    <property type="entry name" value="CBASS_pafABC_assoc_protein"/>
</dbReference>
<evidence type="ECO:0000313" key="5">
    <source>
        <dbReference type="Proteomes" id="UP000659388"/>
    </source>
</evidence>
<sequence length="326" mass="37867">MNRIDRLSAILIQLQSKRVVTAKMIADRFDISLRTVYRDIRALEEAGIPIGAEAGVGYFLMEGYHLPPVSFTKEEAGAILIAAKLAERHADHSIQHHFENALFKIKAILKIQEKEYLNTLEANTKVLTPPNKPLRNNSFPDHFISDLQTALAKHKVVSFEYFSTYNQNLSHREVEPVNLCFYSNHWHLIAYCRLRQAMRDFRTDRITKLQIREETYTPHKSSDHQKYVNNLILGTDLKKVIVQMDKRVALYLGDQKYYMGLIEEKDKGEDMEMTFMTSHMEYFGRWLLSLGTRISPVGPSLLIETMKALTSDMYKHYHKHSDKESN</sequence>
<evidence type="ECO:0000259" key="3">
    <source>
        <dbReference type="PROSITE" id="PS51000"/>
    </source>
</evidence>
<dbReference type="InterPro" id="IPR013196">
    <property type="entry name" value="HTH_11"/>
</dbReference>
<dbReference type="PANTHER" id="PTHR34580">
    <property type="match status" value="1"/>
</dbReference>
<dbReference type="AlphaFoldDB" id="A0A937FAI3"/>